<evidence type="ECO:0000313" key="3">
    <source>
        <dbReference type="Proteomes" id="UP000314294"/>
    </source>
</evidence>
<protein>
    <submittedName>
        <fullName evidence="2">Uncharacterized protein</fullName>
    </submittedName>
</protein>
<dbReference type="AlphaFoldDB" id="A0A4Z2J2U8"/>
<name>A0A4Z2J2U8_9TELE</name>
<evidence type="ECO:0000313" key="2">
    <source>
        <dbReference type="EMBL" id="TNN84539.1"/>
    </source>
</evidence>
<accession>A0A4Z2J2U8</accession>
<sequence>MESAVLLLPFTTPFQLQQVLDNLWVSSESRVDQCTLATLVYMINLSSMTRPKCPAAAEKQSGFMPFSDTTSTLAPNSNSRKAIS</sequence>
<keyword evidence="3" id="KW-1185">Reference proteome</keyword>
<evidence type="ECO:0000256" key="1">
    <source>
        <dbReference type="SAM" id="MobiDB-lite"/>
    </source>
</evidence>
<dbReference type="Proteomes" id="UP000314294">
    <property type="component" value="Unassembled WGS sequence"/>
</dbReference>
<proteinExistence type="predicted"/>
<reference evidence="2 3" key="1">
    <citation type="submission" date="2019-03" db="EMBL/GenBank/DDBJ databases">
        <title>First draft genome of Liparis tanakae, snailfish: a comprehensive survey of snailfish specific genes.</title>
        <authorList>
            <person name="Kim W."/>
            <person name="Song I."/>
            <person name="Jeong J.-H."/>
            <person name="Kim D."/>
            <person name="Kim S."/>
            <person name="Ryu S."/>
            <person name="Song J.Y."/>
            <person name="Lee S.K."/>
        </authorList>
    </citation>
    <scope>NUCLEOTIDE SEQUENCE [LARGE SCALE GENOMIC DNA]</scope>
    <source>
        <tissue evidence="2">Muscle</tissue>
    </source>
</reference>
<comment type="caution">
    <text evidence="2">The sequence shown here is derived from an EMBL/GenBank/DDBJ whole genome shotgun (WGS) entry which is preliminary data.</text>
</comment>
<feature type="compositionally biased region" description="Polar residues" evidence="1">
    <location>
        <begin position="67"/>
        <end position="84"/>
    </location>
</feature>
<feature type="region of interest" description="Disordered" evidence="1">
    <location>
        <begin position="65"/>
        <end position="84"/>
    </location>
</feature>
<dbReference type="EMBL" id="SRLO01000026">
    <property type="protein sequence ID" value="TNN84539.1"/>
    <property type="molecule type" value="Genomic_DNA"/>
</dbReference>
<gene>
    <name evidence="2" type="ORF">EYF80_005239</name>
</gene>
<organism evidence="2 3">
    <name type="scientific">Liparis tanakae</name>
    <name type="common">Tanaka's snailfish</name>
    <dbReference type="NCBI Taxonomy" id="230148"/>
    <lineage>
        <taxon>Eukaryota</taxon>
        <taxon>Metazoa</taxon>
        <taxon>Chordata</taxon>
        <taxon>Craniata</taxon>
        <taxon>Vertebrata</taxon>
        <taxon>Euteleostomi</taxon>
        <taxon>Actinopterygii</taxon>
        <taxon>Neopterygii</taxon>
        <taxon>Teleostei</taxon>
        <taxon>Neoteleostei</taxon>
        <taxon>Acanthomorphata</taxon>
        <taxon>Eupercaria</taxon>
        <taxon>Perciformes</taxon>
        <taxon>Cottioidei</taxon>
        <taxon>Cottales</taxon>
        <taxon>Liparidae</taxon>
        <taxon>Liparis</taxon>
    </lineage>
</organism>